<feature type="compositionally biased region" description="Basic and acidic residues" evidence="8">
    <location>
        <begin position="599"/>
        <end position="619"/>
    </location>
</feature>
<evidence type="ECO:0000256" key="1">
    <source>
        <dbReference type="ARBA" id="ARBA00004370"/>
    </source>
</evidence>
<evidence type="ECO:0000256" key="6">
    <source>
        <dbReference type="RuleBase" id="RU004003"/>
    </source>
</evidence>
<dbReference type="PANTHER" id="PTHR30332">
    <property type="entry name" value="PROBABLE GENERAL SECRETION PATHWAY PROTEIN D"/>
    <property type="match status" value="1"/>
</dbReference>
<keyword evidence="5" id="KW-0998">Cell outer membrane</keyword>
<dbReference type="GO" id="GO:0009279">
    <property type="term" value="C:cell outer membrane"/>
    <property type="evidence" value="ECO:0007669"/>
    <property type="project" value="UniProtKB-SubCell"/>
</dbReference>
<keyword evidence="2 7" id="KW-0813">Transport</keyword>
<evidence type="ECO:0000256" key="8">
    <source>
        <dbReference type="SAM" id="MobiDB-lite"/>
    </source>
</evidence>
<protein>
    <submittedName>
        <fullName evidence="10">Type II secretion system protein D</fullName>
    </submittedName>
</protein>
<keyword evidence="3" id="KW-0732">Signal</keyword>
<dbReference type="InterPro" id="IPR005644">
    <property type="entry name" value="NolW-like"/>
</dbReference>
<keyword evidence="4" id="KW-0472">Membrane</keyword>
<dbReference type="EMBL" id="CABPSA010000005">
    <property type="protein sequence ID" value="VVE20703.1"/>
    <property type="molecule type" value="Genomic_DNA"/>
</dbReference>
<evidence type="ECO:0000313" key="10">
    <source>
        <dbReference type="EMBL" id="VVE20703.1"/>
    </source>
</evidence>
<organism evidence="10 11">
    <name type="scientific">Pandoraea commovens</name>
    <dbReference type="NCBI Taxonomy" id="2508289"/>
    <lineage>
        <taxon>Bacteria</taxon>
        <taxon>Pseudomonadati</taxon>
        <taxon>Pseudomonadota</taxon>
        <taxon>Betaproteobacteria</taxon>
        <taxon>Burkholderiales</taxon>
        <taxon>Burkholderiaceae</taxon>
        <taxon>Pandoraea</taxon>
    </lineage>
</organism>
<evidence type="ECO:0000256" key="2">
    <source>
        <dbReference type="ARBA" id="ARBA00022448"/>
    </source>
</evidence>
<dbReference type="InterPro" id="IPR011662">
    <property type="entry name" value="Secretin/TonB_short_N"/>
</dbReference>
<accession>A0A5E4W9B9</accession>
<dbReference type="Proteomes" id="UP000343335">
    <property type="component" value="Unassembled WGS sequence"/>
</dbReference>
<evidence type="ECO:0000256" key="3">
    <source>
        <dbReference type="ARBA" id="ARBA00022729"/>
    </source>
</evidence>
<evidence type="ECO:0000256" key="5">
    <source>
        <dbReference type="ARBA" id="ARBA00023237"/>
    </source>
</evidence>
<sequence>MLEAAHRARPDDVEVNVVLQNRKNTYVSGELRAAGVAWAMGDEDTAFERLENASRADPSNQRVRQAIDRLHQRVQFRSELERAQRLRQQSPDQALEIVRRILDEQPDYADAIQLRDSLQRQQQRDRAMQPRLAEALRKPITLNFRSQPLENIFDAISRATGLNFVFDQEVQLSEPASLFAKSTTAEDAIRLLLRANQLTKKVLDEHTLLIYPSRPDKGRTYKEFMMRTFFLSHADAKNVVAALRQMVKPRDIYVDERTNAVIVRDTPESVKVAERLVQALDLPQSEVTMDVQVLEVNADDAVDFGVQYPEELGFSIEHPYERVHTTIGDLLSLNRDNIAVSGDKGAKLRMAIRMLQKQGKTKILANPKIRVRNNEKADINVGERVPVVTTTTNNGVTSESIAHQDVGLQLVVQPRISLHDEVSVKVTLEVSNILQEIATKTGLIAYKLGTRKAQTLLTARDNETQVLAGLINRNETSSSSGLPYLSGLPGIGRAFGTDRSGSVRSEIVLLITPHIERNLDLPASAVTTFMSGTEGELTTEPMAFGKVPEKGAIPTGAPVLSDPIDGRPGDTRTGGAALKLPSNGGAPTSQDEPVVPDNGEGKADKGRAAVKAEEKTSGR</sequence>
<dbReference type="PRINTS" id="PR00811">
    <property type="entry name" value="BCTERIALGSPD"/>
</dbReference>
<dbReference type="Gene3D" id="3.55.50.30">
    <property type="match status" value="1"/>
</dbReference>
<dbReference type="AlphaFoldDB" id="A0A5E4W9B9"/>
<feature type="region of interest" description="Disordered" evidence="8">
    <location>
        <begin position="546"/>
        <end position="619"/>
    </location>
</feature>
<evidence type="ECO:0000259" key="9">
    <source>
        <dbReference type="SMART" id="SM00965"/>
    </source>
</evidence>
<dbReference type="InterPro" id="IPR050810">
    <property type="entry name" value="Bact_Secretion_Sys_Channel"/>
</dbReference>
<proteinExistence type="inferred from homology"/>
<dbReference type="Pfam" id="PF03958">
    <property type="entry name" value="Secretin_N"/>
    <property type="match status" value="1"/>
</dbReference>
<comment type="subcellular location">
    <subcellularLocation>
        <location evidence="7">Cell outer membrane</location>
    </subcellularLocation>
    <subcellularLocation>
        <location evidence="1">Membrane</location>
    </subcellularLocation>
</comment>
<dbReference type="GO" id="GO:0015627">
    <property type="term" value="C:type II protein secretion system complex"/>
    <property type="evidence" value="ECO:0007669"/>
    <property type="project" value="TreeGrafter"/>
</dbReference>
<reference evidence="10 11" key="1">
    <citation type="submission" date="2019-08" db="EMBL/GenBank/DDBJ databases">
        <authorList>
            <person name="Peeters C."/>
        </authorList>
    </citation>
    <scope>NUCLEOTIDE SEQUENCE [LARGE SCALE GENOMIC DNA]</scope>
    <source>
        <strain evidence="10 11">LMG 31010</strain>
    </source>
</reference>
<dbReference type="PANTHER" id="PTHR30332:SF17">
    <property type="entry name" value="TYPE IV PILIATION SYSTEM PROTEIN DR_0774-RELATED"/>
    <property type="match status" value="1"/>
</dbReference>
<dbReference type="Gene3D" id="1.25.40.10">
    <property type="entry name" value="Tetratricopeptide repeat domain"/>
    <property type="match status" value="1"/>
</dbReference>
<name>A0A5E4W9B9_9BURK</name>
<gene>
    <name evidence="10" type="primary">xpsD</name>
    <name evidence="10" type="ORF">PCO31010_03145</name>
</gene>
<dbReference type="InterPro" id="IPR011990">
    <property type="entry name" value="TPR-like_helical_dom_sf"/>
</dbReference>
<feature type="domain" description="Secretin/TonB short N-terminal" evidence="9">
    <location>
        <begin position="162"/>
        <end position="213"/>
    </location>
</feature>
<dbReference type="InterPro" id="IPR038591">
    <property type="entry name" value="NolW-like_sf"/>
</dbReference>
<evidence type="ECO:0000313" key="11">
    <source>
        <dbReference type="Proteomes" id="UP000343335"/>
    </source>
</evidence>
<comment type="similarity">
    <text evidence="6">Belongs to the bacterial secretin family.</text>
</comment>
<dbReference type="Gene3D" id="3.30.1370.120">
    <property type="match status" value="1"/>
</dbReference>
<dbReference type="InterPro" id="IPR001775">
    <property type="entry name" value="GspD/PilQ"/>
</dbReference>
<dbReference type="GO" id="GO:0009306">
    <property type="term" value="P:protein secretion"/>
    <property type="evidence" value="ECO:0007669"/>
    <property type="project" value="InterPro"/>
</dbReference>
<evidence type="ECO:0000256" key="7">
    <source>
        <dbReference type="RuleBase" id="RU004004"/>
    </source>
</evidence>
<dbReference type="SMART" id="SM00965">
    <property type="entry name" value="STN"/>
    <property type="match status" value="1"/>
</dbReference>
<dbReference type="Pfam" id="PF00263">
    <property type="entry name" value="Secretin"/>
    <property type="match status" value="1"/>
</dbReference>
<dbReference type="InterPro" id="IPR004846">
    <property type="entry name" value="T2SS/T3SS_dom"/>
</dbReference>
<evidence type="ECO:0000256" key="4">
    <source>
        <dbReference type="ARBA" id="ARBA00023136"/>
    </source>
</evidence>